<reference evidence="3" key="2">
    <citation type="submission" date="2025-09" db="UniProtKB">
        <authorList>
            <consortium name="Ensembl"/>
        </authorList>
    </citation>
    <scope>IDENTIFICATION</scope>
</reference>
<dbReference type="SMART" id="SM00364">
    <property type="entry name" value="LRR_BAC"/>
    <property type="match status" value="3"/>
</dbReference>
<dbReference type="Pfam" id="PF13855">
    <property type="entry name" value="LRR_8"/>
    <property type="match status" value="1"/>
</dbReference>
<evidence type="ECO:0000313" key="3">
    <source>
        <dbReference type="Ensembl" id="ENSPCLP00000017209.1"/>
    </source>
</evidence>
<keyword evidence="2" id="KW-0677">Repeat</keyword>
<dbReference type="PANTHER" id="PTHR48051">
    <property type="match status" value="1"/>
</dbReference>
<dbReference type="Pfam" id="PF00560">
    <property type="entry name" value="LRR_1"/>
    <property type="match status" value="1"/>
</dbReference>
<dbReference type="PANTHER" id="PTHR48051:SF55">
    <property type="entry name" value="MALIGNANT FIBROUS HISTIOCYTOMA-AMPLIFIED SEQUENCE 1 HOMOLOG"/>
    <property type="match status" value="1"/>
</dbReference>
<keyword evidence="1" id="KW-0433">Leucine-rich repeat</keyword>
<dbReference type="PROSITE" id="PS51450">
    <property type="entry name" value="LRR"/>
    <property type="match status" value="2"/>
</dbReference>
<dbReference type="Ensembl" id="ENSPCLT00000022985.1">
    <property type="protein sequence ID" value="ENSPCLP00000017209.1"/>
    <property type="gene ID" value="ENSPCLG00000014321.1"/>
</dbReference>
<evidence type="ECO:0000256" key="2">
    <source>
        <dbReference type="ARBA" id="ARBA00022737"/>
    </source>
</evidence>
<sequence length="227" mass="25669">MPGQEQDCLREVTLSTQRLRVLPPAVLGNPALESLDLDRNKLRSITGISKLANLKKLIVSKNQIVDFPNEIQSLIYLEKLELNQNQIRVIPEGIFCHLPRLKHLRLNNNRLGALPRDLAACGGSLQYLNISNNLFRTFPQPVLQLANLQELHVQNNALPGVLHDAPRVHHATGTRHPCHQPPHVRAEFRGEWEKENVSELGNLSPSFSTLMPYPLHLDKCSFLKSFN</sequence>
<evidence type="ECO:0000313" key="4">
    <source>
        <dbReference type="Proteomes" id="UP000472261"/>
    </source>
</evidence>
<dbReference type="InterPro" id="IPR050216">
    <property type="entry name" value="LRR_domain-containing"/>
</dbReference>
<protein>
    <submittedName>
        <fullName evidence="3">Uncharacterized protein</fullName>
    </submittedName>
</protein>
<dbReference type="AlphaFoldDB" id="A0A669Q971"/>
<dbReference type="SMART" id="SM00369">
    <property type="entry name" value="LRR_TYP"/>
    <property type="match status" value="5"/>
</dbReference>
<dbReference type="InterPro" id="IPR001611">
    <property type="entry name" value="Leu-rich_rpt"/>
</dbReference>
<keyword evidence="4" id="KW-1185">Reference proteome</keyword>
<dbReference type="OMA" id="MASNCIQ"/>
<dbReference type="Proteomes" id="UP000472261">
    <property type="component" value="Unplaced"/>
</dbReference>
<dbReference type="InterPro" id="IPR032675">
    <property type="entry name" value="LRR_dom_sf"/>
</dbReference>
<proteinExistence type="predicted"/>
<dbReference type="InterPro" id="IPR003591">
    <property type="entry name" value="Leu-rich_rpt_typical-subtyp"/>
</dbReference>
<dbReference type="GO" id="GO:0005737">
    <property type="term" value="C:cytoplasm"/>
    <property type="evidence" value="ECO:0007669"/>
    <property type="project" value="TreeGrafter"/>
</dbReference>
<accession>A0A669Q971</accession>
<reference evidence="3" key="1">
    <citation type="submission" date="2025-08" db="UniProtKB">
        <authorList>
            <consortium name="Ensembl"/>
        </authorList>
    </citation>
    <scope>IDENTIFICATION</scope>
</reference>
<dbReference type="SUPFAM" id="SSF52058">
    <property type="entry name" value="L domain-like"/>
    <property type="match status" value="1"/>
</dbReference>
<name>A0A669Q971_PHACC</name>
<dbReference type="Gene3D" id="3.80.10.10">
    <property type="entry name" value="Ribonuclease Inhibitor"/>
    <property type="match status" value="1"/>
</dbReference>
<organism evidence="3 4">
    <name type="scientific">Phasianus colchicus</name>
    <name type="common">Common pheasant</name>
    <dbReference type="NCBI Taxonomy" id="9054"/>
    <lineage>
        <taxon>Eukaryota</taxon>
        <taxon>Metazoa</taxon>
        <taxon>Chordata</taxon>
        <taxon>Craniata</taxon>
        <taxon>Vertebrata</taxon>
        <taxon>Euteleostomi</taxon>
        <taxon>Archelosauria</taxon>
        <taxon>Archosauria</taxon>
        <taxon>Dinosauria</taxon>
        <taxon>Saurischia</taxon>
        <taxon>Theropoda</taxon>
        <taxon>Coelurosauria</taxon>
        <taxon>Aves</taxon>
        <taxon>Neognathae</taxon>
        <taxon>Galloanserae</taxon>
        <taxon>Galliformes</taxon>
        <taxon>Phasianidae</taxon>
        <taxon>Phasianinae</taxon>
        <taxon>Phasianus</taxon>
    </lineage>
</organism>
<evidence type="ECO:0000256" key="1">
    <source>
        <dbReference type="ARBA" id="ARBA00022614"/>
    </source>
</evidence>